<keyword evidence="3" id="KW-1185">Reference proteome</keyword>
<feature type="domain" description="Hemerythrin-like" evidence="1">
    <location>
        <begin position="13"/>
        <end position="137"/>
    </location>
</feature>
<sequence>MTGPALRHLESHHAIHEYARQEAEAMTALLERAVERQETGLAVQIAYVLIEHWETRTLCHAASEEQGLYPEIVRLEPDKESVVHTLTRDHELMRMAVEEIKELLHNDEPIVEAVRRFHLLLWVENMHSRDEERRLIATLNKRPETAS</sequence>
<reference evidence="2 3" key="1">
    <citation type="submission" date="2021-02" db="EMBL/GenBank/DDBJ databases">
        <title>Alicyclobacillus curvatus sp. nov. and Alicyclobacillus mengziensis sp. nov., two acidophilic bacteria isolated from acid mine drainage.</title>
        <authorList>
            <person name="Huang Y."/>
        </authorList>
    </citation>
    <scope>NUCLEOTIDE SEQUENCE [LARGE SCALE GENOMIC DNA]</scope>
    <source>
        <strain evidence="2 3">S30H14</strain>
    </source>
</reference>
<dbReference type="AlphaFoldDB" id="A0A9X7VVA7"/>
<evidence type="ECO:0000259" key="1">
    <source>
        <dbReference type="Pfam" id="PF01814"/>
    </source>
</evidence>
<dbReference type="RefSeq" id="WP_206654946.1">
    <property type="nucleotide sequence ID" value="NZ_CP071182.1"/>
</dbReference>
<evidence type="ECO:0000313" key="2">
    <source>
        <dbReference type="EMBL" id="QSO45577.1"/>
    </source>
</evidence>
<dbReference type="Pfam" id="PF01814">
    <property type="entry name" value="Hemerythrin"/>
    <property type="match status" value="1"/>
</dbReference>
<dbReference type="EMBL" id="CP071182">
    <property type="protein sequence ID" value="QSO45577.1"/>
    <property type="molecule type" value="Genomic_DNA"/>
</dbReference>
<evidence type="ECO:0000313" key="3">
    <source>
        <dbReference type="Proteomes" id="UP000663505"/>
    </source>
</evidence>
<proteinExistence type="predicted"/>
<dbReference type="Proteomes" id="UP000663505">
    <property type="component" value="Chromosome"/>
</dbReference>
<dbReference type="KEGG" id="afx:JZ786_13470"/>
<protein>
    <submittedName>
        <fullName evidence="2">Hemerythrin domain-containing protein</fullName>
    </submittedName>
</protein>
<name>A0A9X7VVA7_9BACL</name>
<dbReference type="Gene3D" id="1.20.120.520">
    <property type="entry name" value="nmb1532 protein domain like"/>
    <property type="match status" value="1"/>
</dbReference>
<accession>A0A9X7VVA7</accession>
<gene>
    <name evidence="2" type="ORF">JZ786_13470</name>
</gene>
<dbReference type="InterPro" id="IPR012312">
    <property type="entry name" value="Hemerythrin-like"/>
</dbReference>
<organism evidence="2 3">
    <name type="scientific">Alicyclobacillus mengziensis</name>
    <dbReference type="NCBI Taxonomy" id="2931921"/>
    <lineage>
        <taxon>Bacteria</taxon>
        <taxon>Bacillati</taxon>
        <taxon>Bacillota</taxon>
        <taxon>Bacilli</taxon>
        <taxon>Bacillales</taxon>
        <taxon>Alicyclobacillaceae</taxon>
        <taxon>Alicyclobacillus</taxon>
    </lineage>
</organism>